<accession>A0A1R3RTA6</accession>
<dbReference type="InterPro" id="IPR002088">
    <property type="entry name" value="Prenyl_trans_a"/>
</dbReference>
<dbReference type="EMBL" id="KV907496">
    <property type="protein sequence ID" value="OOF97747.1"/>
    <property type="molecule type" value="Genomic_DNA"/>
</dbReference>
<evidence type="ECO:0000313" key="6">
    <source>
        <dbReference type="EMBL" id="OOF97747.1"/>
    </source>
</evidence>
<dbReference type="OMA" id="MLLFDCE"/>
<reference evidence="7" key="2">
    <citation type="journal article" date="2017" name="Genome Biol.">
        <title>Comparative genomics reveals high biological diversity and specific adaptations in the industrially and medically important fungal genus Aspergillus.</title>
        <authorList>
            <person name="de Vries R.P."/>
            <person name="Riley R."/>
            <person name="Wiebenga A."/>
            <person name="Aguilar-Osorio G."/>
            <person name="Amillis S."/>
            <person name="Uchima C.A."/>
            <person name="Anderluh G."/>
            <person name="Asadollahi M."/>
            <person name="Askin M."/>
            <person name="Barry K."/>
            <person name="Battaglia E."/>
            <person name="Bayram O."/>
            <person name="Benocci T."/>
            <person name="Braus-Stromeyer S.A."/>
            <person name="Caldana C."/>
            <person name="Canovas D."/>
            <person name="Cerqueira G.C."/>
            <person name="Chen F."/>
            <person name="Chen W."/>
            <person name="Choi C."/>
            <person name="Clum A."/>
            <person name="Dos Santos R.A."/>
            <person name="Damasio A.R."/>
            <person name="Diallinas G."/>
            <person name="Emri T."/>
            <person name="Fekete E."/>
            <person name="Flipphi M."/>
            <person name="Freyberg S."/>
            <person name="Gallo A."/>
            <person name="Gournas C."/>
            <person name="Habgood R."/>
            <person name="Hainaut M."/>
            <person name="Harispe M.L."/>
            <person name="Henrissat B."/>
            <person name="Hilden K.S."/>
            <person name="Hope R."/>
            <person name="Hossain A."/>
            <person name="Karabika E."/>
            <person name="Karaffa L."/>
            <person name="Karanyi Z."/>
            <person name="Krasevec N."/>
            <person name="Kuo A."/>
            <person name="Kusch H."/>
            <person name="LaButti K."/>
            <person name="Lagendijk E.L."/>
            <person name="Lapidus A."/>
            <person name="Levasseur A."/>
            <person name="Lindquist E."/>
            <person name="Lipzen A."/>
            <person name="Logrieco A.F."/>
            <person name="MacCabe A."/>
            <person name="Maekelae M.R."/>
            <person name="Malavazi I."/>
            <person name="Melin P."/>
            <person name="Meyer V."/>
            <person name="Mielnichuk N."/>
            <person name="Miskei M."/>
            <person name="Molnar A.P."/>
            <person name="Mule G."/>
            <person name="Ngan C.Y."/>
            <person name="Orejas M."/>
            <person name="Orosz E."/>
            <person name="Ouedraogo J.P."/>
            <person name="Overkamp K.M."/>
            <person name="Park H.-S."/>
            <person name="Perrone G."/>
            <person name="Piumi F."/>
            <person name="Punt P.J."/>
            <person name="Ram A.F."/>
            <person name="Ramon A."/>
            <person name="Rauscher S."/>
            <person name="Record E."/>
            <person name="Riano-Pachon D.M."/>
            <person name="Robert V."/>
            <person name="Roehrig J."/>
            <person name="Ruller R."/>
            <person name="Salamov A."/>
            <person name="Salih N.S."/>
            <person name="Samson R.A."/>
            <person name="Sandor E."/>
            <person name="Sanguinetti M."/>
            <person name="Schuetze T."/>
            <person name="Sepcic K."/>
            <person name="Shelest E."/>
            <person name="Sherlock G."/>
            <person name="Sophianopoulou V."/>
            <person name="Squina F.M."/>
            <person name="Sun H."/>
            <person name="Susca A."/>
            <person name="Todd R.B."/>
            <person name="Tsang A."/>
            <person name="Unkles S.E."/>
            <person name="van de Wiele N."/>
            <person name="van Rossen-Uffink D."/>
            <person name="Oliveira J.V."/>
            <person name="Vesth T.C."/>
            <person name="Visser J."/>
            <person name="Yu J.-H."/>
            <person name="Zhou M."/>
            <person name="Andersen M.R."/>
            <person name="Archer D.B."/>
            <person name="Baker S.E."/>
            <person name="Benoit I."/>
            <person name="Brakhage A.A."/>
            <person name="Braus G.H."/>
            <person name="Fischer R."/>
            <person name="Frisvad J.C."/>
            <person name="Goldman G.H."/>
            <person name="Houbraken J."/>
            <person name="Oakley B."/>
            <person name="Pocsi I."/>
            <person name="Scazzocchio C."/>
            <person name="Seiboth B."/>
            <person name="vanKuyk P.A."/>
            <person name="Wortman J."/>
            <person name="Dyer P.S."/>
            <person name="Grigoriev I.V."/>
        </authorList>
    </citation>
    <scope>NUCLEOTIDE SEQUENCE [LARGE SCALE GENOMIC DNA]</scope>
    <source>
        <strain evidence="7">ITEM 5010</strain>
    </source>
</reference>
<dbReference type="EMBL" id="KV907496">
    <property type="protein sequence ID" value="OOF97697.1"/>
    <property type="molecule type" value="Genomic_DNA"/>
</dbReference>
<evidence type="ECO:0000256" key="1">
    <source>
        <dbReference type="ARBA" id="ARBA00006734"/>
    </source>
</evidence>
<dbReference type="Proteomes" id="UP000188318">
    <property type="component" value="Unassembled WGS sequence"/>
</dbReference>
<dbReference type="SUPFAM" id="SSF48439">
    <property type="entry name" value="Protein prenylyltransferase"/>
    <property type="match status" value="1"/>
</dbReference>
<reference evidence="5" key="1">
    <citation type="submission" date="2016-12" db="EMBL/GenBank/DDBJ databases">
        <authorList>
            <consortium name="DOE Joint Genome Institute"/>
            <person name="Riley R."/>
            <person name="Kuo A."/>
            <person name="Sun H."/>
            <person name="Pangilinan J."/>
            <person name="Culley D."/>
            <person name="Salamov A."/>
            <person name="Magnuson J."/>
            <person name="Bruno K."/>
            <person name="Henrissat B."/>
            <person name="Berka R."/>
            <person name="Tsang A."/>
            <person name="Barry K."/>
            <person name="lapidus A."/>
            <person name="Martin J."/>
            <person name="Lindquist E."/>
            <person name="Wang Z."/>
            <person name="Baker S."/>
            <person name="Grigoriev I."/>
            <person name="Nordberg H.P."/>
            <person name="Cantor M.N."/>
            <person name="Hua S.X."/>
        </authorList>
    </citation>
    <scope>NUCLEOTIDE SEQUENCE [LARGE SCALE GENOMIC DNA]</scope>
    <source>
        <strain evidence="5">ITEM 5010</strain>
    </source>
</reference>
<keyword evidence="2" id="KW-0637">Prenyltransferase</keyword>
<protein>
    <submittedName>
        <fullName evidence="5">Uncharacterized protein</fullName>
    </submittedName>
</protein>
<keyword evidence="4" id="KW-0677">Repeat</keyword>
<keyword evidence="3" id="KW-0808">Transferase</keyword>
<dbReference type="PANTHER" id="PTHR11129">
    <property type="entry name" value="PROTEIN FARNESYLTRANSFERASE ALPHA SUBUNIT/RAB GERANYLGERANYL TRANSFERASE ALPHA SUBUNIT"/>
    <property type="match status" value="1"/>
</dbReference>
<dbReference type="Gene3D" id="1.25.40.120">
    <property type="entry name" value="Protein prenylyltransferase"/>
    <property type="match status" value="1"/>
</dbReference>
<name>A0A1R3RTA6_ASPC5</name>
<proteinExistence type="inferred from homology"/>
<gene>
    <name evidence="6" type="ORF">ASPCADRAFT_403612</name>
    <name evidence="5" type="ORF">ASPCADRAFT_43142</name>
</gene>
<evidence type="ECO:0000256" key="3">
    <source>
        <dbReference type="ARBA" id="ARBA00022679"/>
    </source>
</evidence>
<comment type="similarity">
    <text evidence="1">Belongs to the protein prenyltransferase subunit alpha family.</text>
</comment>
<evidence type="ECO:0000256" key="2">
    <source>
        <dbReference type="ARBA" id="ARBA00022602"/>
    </source>
</evidence>
<dbReference type="VEuPathDB" id="FungiDB:ASPCADRAFT_403612"/>
<evidence type="ECO:0000256" key="4">
    <source>
        <dbReference type="ARBA" id="ARBA00022737"/>
    </source>
</evidence>
<dbReference type="AlphaFoldDB" id="A0A1R3RTA6"/>
<dbReference type="PANTHER" id="PTHR11129:SF3">
    <property type="entry name" value="PROTEIN PRENYLTRANSFERASE ALPHA SUBUNIT REPEAT-CONTAINING PROTEIN 1"/>
    <property type="match status" value="1"/>
</dbReference>
<evidence type="ECO:0000313" key="5">
    <source>
        <dbReference type="EMBL" id="OOF97697.1"/>
    </source>
</evidence>
<dbReference type="Pfam" id="PF01239">
    <property type="entry name" value="PPTA"/>
    <property type="match status" value="1"/>
</dbReference>
<dbReference type="GO" id="GO:0005737">
    <property type="term" value="C:cytoplasm"/>
    <property type="evidence" value="ECO:0007669"/>
    <property type="project" value="TreeGrafter"/>
</dbReference>
<dbReference type="GO" id="GO:0008318">
    <property type="term" value="F:protein prenyltransferase activity"/>
    <property type="evidence" value="ECO:0007669"/>
    <property type="project" value="InterPro"/>
</dbReference>
<organism evidence="5 7">
    <name type="scientific">Aspergillus carbonarius (strain ITEM 5010)</name>
    <dbReference type="NCBI Taxonomy" id="602072"/>
    <lineage>
        <taxon>Eukaryota</taxon>
        <taxon>Fungi</taxon>
        <taxon>Dikarya</taxon>
        <taxon>Ascomycota</taxon>
        <taxon>Pezizomycotina</taxon>
        <taxon>Eurotiomycetes</taxon>
        <taxon>Eurotiomycetidae</taxon>
        <taxon>Eurotiales</taxon>
        <taxon>Aspergillaceae</taxon>
        <taxon>Aspergillus</taxon>
        <taxon>Aspergillus subgen. Circumdati</taxon>
    </lineage>
</organism>
<keyword evidence="7" id="KW-1185">Reference proteome</keyword>
<dbReference type="VEuPathDB" id="FungiDB:ASPCADRAFT_43142"/>
<evidence type="ECO:0000313" key="7">
    <source>
        <dbReference type="Proteomes" id="UP000188318"/>
    </source>
</evidence>
<dbReference type="OrthoDB" id="5358702at2759"/>
<sequence>MSTPPDNDAAYHDLARIFSARRQDNRVLEIEILPPGLGPLLQDGDSIGITKKHLVQAFVTARRIFFDASHRTSGFHDACDYETPCETPRNGPPVPKQRDDLLNATEIILLFDCEHLTACNWRKKRLNALIQRHGSAGAGHTSREMLIRELDTELSLMTTYLCSPLHRHTKSPTLWNHRLLVLTRVLDVRNKGLAGTFSQPEDNKGLVLVQEMIKKELSVVLRSGELHPRNYYAFNYVRQLLEFLSETCEDTKDAAALRGGSTVHLVLDWCLAHPSDVSGWMFTLYLLETVRDEQIRTDSLDRVLRFAVDVGWEGESLWTFVDLATKIPGEGTLTKDQQCRPPWDMFAEPLLSDAGQERGWKAWLGRARAAWIAGHMSDNRVDG</sequence>